<feature type="transmembrane region" description="Helical" evidence="1">
    <location>
        <begin position="437"/>
        <end position="460"/>
    </location>
</feature>
<protein>
    <recommendedName>
        <fullName evidence="4">CorA-like Mg2+ transporter protein</fullName>
    </recommendedName>
</protein>
<sequence length="545" mass="61125">MLGDLRDTACKVRVVTTYSTSWHYQGTSSEDLGDRLELGGLQRHYELYKDQLPRLLPFDLIGGGTVGEAVDVRLIDLVDGIGMARTDALLFALPSNQVVLAVILEFTTQPLRDLSSVKPITRVLEQCIENEVRIGGKDLQDFVRDLPTGDLVWEGLAKDDQTGSDDALLPERHQLVFVERRNEEERAPGPVVINEIVYRETPPYREEFGIPKTPEQLNAVKLSDRPFPNGRSWLQALRQEPVHDANLSTLGVVTPYVSLLYGHQRYVEDSIFLSTVHAVGTSSRFRQIWHDAYQQVRQFKERKQSQEAGLQTRADLEELADNLGNLEFDLTFSVEFPLMRIETFQTALYEAMDLSNQAKALSQMFDQLDGSLRSEITAIDVRERRRNDGRQKWNAFAAGVLSLIGVSVGFVIAFLGVNTTEVPDDGGKHLSMWDPHFAYLYLIAGVFALVPVFLISFPYLREWTSQTRGRRPLWCGLAATAAGAVVLAATLAEDWVAGRTIVFDAIGKAVAAFALLVGLTMGALWLWYRRARHARRQEMSTLGRG</sequence>
<proteinExistence type="predicted"/>
<dbReference type="RefSeq" id="WP_141963411.1">
    <property type="nucleotide sequence ID" value="NZ_VFOZ01000003.1"/>
</dbReference>
<dbReference type="AlphaFoldDB" id="A0A543BSM0"/>
<keyword evidence="1" id="KW-0812">Transmembrane</keyword>
<dbReference type="OrthoDB" id="4190763at2"/>
<keyword evidence="1" id="KW-0472">Membrane</keyword>
<comment type="caution">
    <text evidence="2">The sequence shown here is derived from an EMBL/GenBank/DDBJ whole genome shotgun (WGS) entry which is preliminary data.</text>
</comment>
<evidence type="ECO:0000256" key="1">
    <source>
        <dbReference type="SAM" id="Phobius"/>
    </source>
</evidence>
<keyword evidence="1" id="KW-1133">Transmembrane helix</keyword>
<feature type="transmembrane region" description="Helical" evidence="1">
    <location>
        <begin position="472"/>
        <end position="489"/>
    </location>
</feature>
<dbReference type="EMBL" id="VFOZ01000003">
    <property type="protein sequence ID" value="TQL87828.1"/>
    <property type="molecule type" value="Genomic_DNA"/>
</dbReference>
<gene>
    <name evidence="2" type="ORF">FB559_8437</name>
</gene>
<evidence type="ECO:0008006" key="4">
    <source>
        <dbReference type="Google" id="ProtNLM"/>
    </source>
</evidence>
<feature type="transmembrane region" description="Helical" evidence="1">
    <location>
        <begin position="393"/>
        <end position="417"/>
    </location>
</feature>
<feature type="transmembrane region" description="Helical" evidence="1">
    <location>
        <begin position="509"/>
        <end position="528"/>
    </location>
</feature>
<evidence type="ECO:0000313" key="2">
    <source>
        <dbReference type="EMBL" id="TQL87828.1"/>
    </source>
</evidence>
<organism evidence="2 3">
    <name type="scientific">Actinoallomurus bryophytorum</name>
    <dbReference type="NCBI Taxonomy" id="1490222"/>
    <lineage>
        <taxon>Bacteria</taxon>
        <taxon>Bacillati</taxon>
        <taxon>Actinomycetota</taxon>
        <taxon>Actinomycetes</taxon>
        <taxon>Streptosporangiales</taxon>
        <taxon>Thermomonosporaceae</taxon>
        <taxon>Actinoallomurus</taxon>
    </lineage>
</organism>
<dbReference type="Proteomes" id="UP000316096">
    <property type="component" value="Unassembled WGS sequence"/>
</dbReference>
<keyword evidence="3" id="KW-1185">Reference proteome</keyword>
<name>A0A543BSM0_9ACTN</name>
<reference evidence="2 3" key="1">
    <citation type="submission" date="2019-06" db="EMBL/GenBank/DDBJ databases">
        <title>Sequencing the genomes of 1000 actinobacteria strains.</title>
        <authorList>
            <person name="Klenk H.-P."/>
        </authorList>
    </citation>
    <scope>NUCLEOTIDE SEQUENCE [LARGE SCALE GENOMIC DNA]</scope>
    <source>
        <strain evidence="2 3">DSM 102200</strain>
    </source>
</reference>
<evidence type="ECO:0000313" key="3">
    <source>
        <dbReference type="Proteomes" id="UP000316096"/>
    </source>
</evidence>
<accession>A0A543BSM0</accession>